<feature type="region of interest" description="Disordered" evidence="2">
    <location>
        <begin position="1"/>
        <end position="66"/>
    </location>
</feature>
<accession>A0A7S3FYD7</accession>
<evidence type="ECO:0000313" key="4">
    <source>
        <dbReference type="EMBL" id="CAE0240100.1"/>
    </source>
</evidence>
<protein>
    <submittedName>
        <fullName evidence="3">Uncharacterized protein</fullName>
    </submittedName>
</protein>
<proteinExistence type="predicted"/>
<name>A0A7S3FYD7_9EUKA</name>
<gene>
    <name evidence="3" type="ORF">PBIL07802_LOCUS2250</name>
    <name evidence="4" type="ORF">PBIL07802_LOCUS2253</name>
</gene>
<feature type="coiled-coil region" evidence="1">
    <location>
        <begin position="320"/>
        <end position="347"/>
    </location>
</feature>
<dbReference type="EMBL" id="HBIB01003585">
    <property type="protein sequence ID" value="CAE0240100.1"/>
    <property type="molecule type" value="Transcribed_RNA"/>
</dbReference>
<reference evidence="3" key="1">
    <citation type="submission" date="2021-01" db="EMBL/GenBank/DDBJ databases">
        <authorList>
            <person name="Corre E."/>
            <person name="Pelletier E."/>
            <person name="Niang G."/>
            <person name="Scheremetjew M."/>
            <person name="Finn R."/>
            <person name="Kale V."/>
            <person name="Holt S."/>
            <person name="Cochrane G."/>
            <person name="Meng A."/>
            <person name="Brown T."/>
            <person name="Cohen L."/>
        </authorList>
    </citation>
    <scope>NUCLEOTIDE SEQUENCE</scope>
    <source>
        <strain evidence="3">NIES-2562</strain>
    </source>
</reference>
<feature type="compositionally biased region" description="Basic residues" evidence="2">
    <location>
        <begin position="16"/>
        <end position="27"/>
    </location>
</feature>
<feature type="coiled-coil region" evidence="1">
    <location>
        <begin position="183"/>
        <end position="210"/>
    </location>
</feature>
<evidence type="ECO:0000256" key="1">
    <source>
        <dbReference type="SAM" id="Coils"/>
    </source>
</evidence>
<dbReference type="EMBL" id="HBIB01003581">
    <property type="protein sequence ID" value="CAE0240097.1"/>
    <property type="molecule type" value="Transcribed_RNA"/>
</dbReference>
<sequence length="405" mass="45213">MGGGKGGEQESTSVKGLKKAKKVRARKSSTAADSPTHRSTATTRDSDGVVAVGTDASQRDGGSVGYDVHTLRQSHKVEVESLRSEIYIISKEKQELIHQLASQKHSGENIINDLISLYLRVYRSLSTQDGVKREGDSEAEVVAEMRKMGLHGVEDMLRTQIDLLISKKESLESSFQRKSAEIKASHIDEIERLKSNLEEISGERTKTEKMLADTVRRMRAAELSRSVAISESKALLEDQKLENQELLTAVRDRDDRIRALVGKVKSAGESAVEKESALNSLAKMERLLESEKAQHVVEIQKLRNLHAQKVKAYEVEIAKLGKLQAANESLEVKLRRAESDLKASRKQKGDGFGVLPKIIEREGLKDLDRYLNRLVKTIMGRVDEMGVVKEEISHARMLVRDLAQR</sequence>
<keyword evidence="1" id="KW-0175">Coiled coil</keyword>
<dbReference type="AlphaFoldDB" id="A0A7S3FYD7"/>
<evidence type="ECO:0000256" key="2">
    <source>
        <dbReference type="SAM" id="MobiDB-lite"/>
    </source>
</evidence>
<organism evidence="3">
    <name type="scientific">Palpitomonas bilix</name>
    <dbReference type="NCBI Taxonomy" id="652834"/>
    <lineage>
        <taxon>Eukaryota</taxon>
        <taxon>Eukaryota incertae sedis</taxon>
    </lineage>
</organism>
<evidence type="ECO:0000313" key="3">
    <source>
        <dbReference type="EMBL" id="CAE0240097.1"/>
    </source>
</evidence>